<organism evidence="3 4">
    <name type="scientific">Papaver somniferum</name>
    <name type="common">Opium poppy</name>
    <dbReference type="NCBI Taxonomy" id="3469"/>
    <lineage>
        <taxon>Eukaryota</taxon>
        <taxon>Viridiplantae</taxon>
        <taxon>Streptophyta</taxon>
        <taxon>Embryophyta</taxon>
        <taxon>Tracheophyta</taxon>
        <taxon>Spermatophyta</taxon>
        <taxon>Magnoliopsida</taxon>
        <taxon>Ranunculales</taxon>
        <taxon>Papaveraceae</taxon>
        <taxon>Papaveroideae</taxon>
        <taxon>Papaver</taxon>
    </lineage>
</organism>
<evidence type="ECO:0000256" key="1">
    <source>
        <dbReference type="SAM" id="Phobius"/>
    </source>
</evidence>
<dbReference type="InterPro" id="IPR009424">
    <property type="entry name" value="AGP16/20/22/41"/>
</dbReference>
<accession>A0A4Y7IIZ9</accession>
<dbReference type="OMA" id="IMNFIQV"/>
<dbReference type="Proteomes" id="UP000316621">
    <property type="component" value="Chromosome 1"/>
</dbReference>
<keyword evidence="2" id="KW-0732">Signal</keyword>
<dbReference type="AlphaFoldDB" id="A0A4Y7IIZ9"/>
<feature type="transmembrane region" description="Helical" evidence="1">
    <location>
        <begin position="48"/>
        <end position="67"/>
    </location>
</feature>
<keyword evidence="4" id="KW-1185">Reference proteome</keyword>
<evidence type="ECO:0000256" key="2">
    <source>
        <dbReference type="SAM" id="SignalP"/>
    </source>
</evidence>
<reference evidence="3 4" key="1">
    <citation type="journal article" date="2018" name="Science">
        <title>The opium poppy genome and morphinan production.</title>
        <authorList>
            <person name="Guo L."/>
            <person name="Winzer T."/>
            <person name="Yang X."/>
            <person name="Li Y."/>
            <person name="Ning Z."/>
            <person name="He Z."/>
            <person name="Teodor R."/>
            <person name="Lu Y."/>
            <person name="Bowser T.A."/>
            <person name="Graham I.A."/>
            <person name="Ye K."/>
        </authorList>
    </citation>
    <scope>NUCLEOTIDE SEQUENCE [LARGE SCALE GENOMIC DNA]</scope>
    <source>
        <strain evidence="4">cv. HN1</strain>
        <tissue evidence="3">Leaves</tissue>
    </source>
</reference>
<sequence>MNSSSGRSSQALSLFGLLLLVIMNFIQVNGFTPSPAPAEGPTSDGTALDQGIACFLMLAALAITYLMH</sequence>
<dbReference type="EMBL" id="CM010715">
    <property type="protein sequence ID" value="RZC47682.1"/>
    <property type="molecule type" value="Genomic_DNA"/>
</dbReference>
<dbReference type="PANTHER" id="PTHR33374">
    <property type="entry name" value="ARABINOGALACTAN PROTEIN 20"/>
    <property type="match status" value="1"/>
</dbReference>
<dbReference type="Gramene" id="RZC47682">
    <property type="protein sequence ID" value="RZC47682"/>
    <property type="gene ID" value="C5167_040619"/>
</dbReference>
<evidence type="ECO:0000313" key="4">
    <source>
        <dbReference type="Proteomes" id="UP000316621"/>
    </source>
</evidence>
<keyword evidence="1" id="KW-0812">Transmembrane</keyword>
<name>A0A4Y7IIZ9_PAPSO</name>
<evidence type="ECO:0000313" key="3">
    <source>
        <dbReference type="EMBL" id="RZC47682.1"/>
    </source>
</evidence>
<proteinExistence type="predicted"/>
<keyword evidence="1" id="KW-1133">Transmembrane helix</keyword>
<feature type="signal peptide" evidence="2">
    <location>
        <begin position="1"/>
        <end position="30"/>
    </location>
</feature>
<feature type="chain" id="PRO_5021301755" evidence="2">
    <location>
        <begin position="31"/>
        <end position="68"/>
    </location>
</feature>
<gene>
    <name evidence="3" type="ORF">C5167_040619</name>
</gene>
<keyword evidence="1" id="KW-0472">Membrane</keyword>
<protein>
    <submittedName>
        <fullName evidence="3">Uncharacterized protein</fullName>
    </submittedName>
</protein>
<dbReference type="Pfam" id="PF06376">
    <property type="entry name" value="AGP"/>
    <property type="match status" value="1"/>
</dbReference>